<organism evidence="6 7">
    <name type="scientific">Paeniglutamicibacter kerguelensis</name>
    <dbReference type="NCBI Taxonomy" id="254788"/>
    <lineage>
        <taxon>Bacteria</taxon>
        <taxon>Bacillati</taxon>
        <taxon>Actinomycetota</taxon>
        <taxon>Actinomycetes</taxon>
        <taxon>Micrococcales</taxon>
        <taxon>Micrococcaceae</taxon>
        <taxon>Paeniglutamicibacter</taxon>
    </lineage>
</organism>
<protein>
    <submittedName>
        <fullName evidence="6">AcrR family transcriptional regulator</fullName>
    </submittedName>
</protein>
<dbReference type="InterPro" id="IPR009057">
    <property type="entry name" value="Homeodomain-like_sf"/>
</dbReference>
<dbReference type="Proteomes" id="UP001296993">
    <property type="component" value="Unassembled WGS sequence"/>
</dbReference>
<dbReference type="PANTHER" id="PTHR30055:SF243">
    <property type="entry name" value="HTH-TYPE TRANSCRIPTIONAL REGULATOR RV1816"/>
    <property type="match status" value="1"/>
</dbReference>
<dbReference type="InterPro" id="IPR036271">
    <property type="entry name" value="Tet_transcr_reg_TetR-rel_C_sf"/>
</dbReference>
<dbReference type="SUPFAM" id="SSF46689">
    <property type="entry name" value="Homeodomain-like"/>
    <property type="match status" value="1"/>
</dbReference>
<dbReference type="PANTHER" id="PTHR30055">
    <property type="entry name" value="HTH-TYPE TRANSCRIPTIONAL REGULATOR RUTR"/>
    <property type="match status" value="1"/>
</dbReference>
<evidence type="ECO:0000256" key="2">
    <source>
        <dbReference type="ARBA" id="ARBA00023125"/>
    </source>
</evidence>
<evidence type="ECO:0000313" key="7">
    <source>
        <dbReference type="Proteomes" id="UP001296993"/>
    </source>
</evidence>
<dbReference type="PROSITE" id="PS50977">
    <property type="entry name" value="HTH_TETR_2"/>
    <property type="match status" value="1"/>
</dbReference>
<comment type="caution">
    <text evidence="6">The sequence shown here is derived from an EMBL/GenBank/DDBJ whole genome shotgun (WGS) entry which is preliminary data.</text>
</comment>
<keyword evidence="7" id="KW-1185">Reference proteome</keyword>
<reference evidence="6 7" key="1">
    <citation type="submission" date="2021-03" db="EMBL/GenBank/DDBJ databases">
        <title>Sequencing the genomes of 1000 actinobacteria strains.</title>
        <authorList>
            <person name="Klenk H.-P."/>
        </authorList>
    </citation>
    <scope>NUCLEOTIDE SEQUENCE [LARGE SCALE GENOMIC DNA]</scope>
    <source>
        <strain evidence="6 7">DSM 15797</strain>
    </source>
</reference>
<dbReference type="InterPro" id="IPR001647">
    <property type="entry name" value="HTH_TetR"/>
</dbReference>
<evidence type="ECO:0000256" key="1">
    <source>
        <dbReference type="ARBA" id="ARBA00023015"/>
    </source>
</evidence>
<keyword evidence="3" id="KW-0804">Transcription</keyword>
<dbReference type="Gene3D" id="1.10.357.10">
    <property type="entry name" value="Tetracycline Repressor, domain 2"/>
    <property type="match status" value="1"/>
</dbReference>
<dbReference type="Pfam" id="PF13305">
    <property type="entry name" value="TetR_C_33"/>
    <property type="match status" value="1"/>
</dbReference>
<sequence>MQGAKTPRELARERTMAEIMRLGREQLARQGAAALSLRAVAKDLGIVSSAVYRYVSSRDELLTLLVVEAYTELGDAVDAALEGPPASHGERFAVLARAVRGWAIAEPSRYGLLFGTPVPGYHAPPGQTVPAGTRVVVRLMGIVEDAWEAGGVAVRERARDLSQGLAADVESLRAEYSLKSPGWLIARGLGAWSGLFGAVSFEVFGQYGPNTLGDPAELFELTVRDLAVNLGLGD</sequence>
<keyword evidence="1" id="KW-0805">Transcription regulation</keyword>
<accession>A0ABS4XD04</accession>
<keyword evidence="2 4" id="KW-0238">DNA-binding</keyword>
<evidence type="ECO:0000256" key="4">
    <source>
        <dbReference type="PROSITE-ProRule" id="PRU00335"/>
    </source>
</evidence>
<evidence type="ECO:0000256" key="3">
    <source>
        <dbReference type="ARBA" id="ARBA00023163"/>
    </source>
</evidence>
<dbReference type="Pfam" id="PF00440">
    <property type="entry name" value="TetR_N"/>
    <property type="match status" value="1"/>
</dbReference>
<feature type="domain" description="HTH tetR-type" evidence="5">
    <location>
        <begin position="13"/>
        <end position="73"/>
    </location>
</feature>
<dbReference type="SUPFAM" id="SSF48498">
    <property type="entry name" value="Tetracyclin repressor-like, C-terminal domain"/>
    <property type="match status" value="1"/>
</dbReference>
<dbReference type="InterPro" id="IPR025996">
    <property type="entry name" value="MT1864/Rv1816-like_C"/>
</dbReference>
<name>A0ABS4XD04_9MICC</name>
<evidence type="ECO:0000313" key="6">
    <source>
        <dbReference type="EMBL" id="MBP2386360.1"/>
    </source>
</evidence>
<evidence type="ECO:0000259" key="5">
    <source>
        <dbReference type="PROSITE" id="PS50977"/>
    </source>
</evidence>
<dbReference type="EMBL" id="JAGIOF010000001">
    <property type="protein sequence ID" value="MBP2386360.1"/>
    <property type="molecule type" value="Genomic_DNA"/>
</dbReference>
<proteinExistence type="predicted"/>
<feature type="DNA-binding region" description="H-T-H motif" evidence="4">
    <location>
        <begin position="36"/>
        <end position="55"/>
    </location>
</feature>
<dbReference type="InterPro" id="IPR050109">
    <property type="entry name" value="HTH-type_TetR-like_transc_reg"/>
</dbReference>
<dbReference type="RefSeq" id="WP_209997270.1">
    <property type="nucleotide sequence ID" value="NZ_BAAAJY010000002.1"/>
</dbReference>
<gene>
    <name evidence="6" type="ORF">JOF47_001871</name>
</gene>